<name>A0A8H7ZVQ7_9FUNG</name>
<comment type="caution">
    <text evidence="3">The sequence shown here is derived from an EMBL/GenBank/DDBJ whole genome shotgun (WGS) entry which is preliminary data.</text>
</comment>
<feature type="domain" description="GPI inositol-deacylase transmembrane" evidence="2">
    <location>
        <begin position="266"/>
        <end position="390"/>
    </location>
</feature>
<dbReference type="PANTHER" id="PTHR15495">
    <property type="entry name" value="NEGATIVE REGULATOR OF VESICLE FORMATION-RELATED"/>
    <property type="match status" value="1"/>
</dbReference>
<feature type="transmembrane region" description="Helical" evidence="1">
    <location>
        <begin position="346"/>
        <end position="372"/>
    </location>
</feature>
<dbReference type="GO" id="GO:0005783">
    <property type="term" value="C:endoplasmic reticulum"/>
    <property type="evidence" value="ECO:0007669"/>
    <property type="project" value="TreeGrafter"/>
</dbReference>
<dbReference type="GO" id="GO:0050185">
    <property type="term" value="F:phosphatidylinositol deacylase activity"/>
    <property type="evidence" value="ECO:0007669"/>
    <property type="project" value="TreeGrafter"/>
</dbReference>
<evidence type="ECO:0000313" key="3">
    <source>
        <dbReference type="EMBL" id="KAG5460483.1"/>
    </source>
</evidence>
<evidence type="ECO:0000256" key="1">
    <source>
        <dbReference type="SAM" id="Phobius"/>
    </source>
</evidence>
<keyword evidence="4" id="KW-1185">Reference proteome</keyword>
<sequence>GRSASWTPASTASAVSSSEQSTLECVSVASLFVPLPATPVEHGQAYRPPAYMFLRLRRARWKGWDFIEVAANMGSIWPEGSFLVAEFYNEEATIKLRFSMAALGRVMATVDHGNVPAPLLSIIRMPVIDDSMLAYRLTQTMTLPESKFTVGAPSTIDLNFHGRIPASLSPLLLPRINQSSSGAGELEQTPLAPPVDERRGLSLQVWQDPTCRFTMSLHLNLDLYGSVGRAVKAVDMSVVAFLFVSVMMVLAVQLKEWNSNVDDEAADQVGSGRALAESGSGDAQSETREQLFRRRLITTAVLFVVVGTLIPPQFAFLVAFILHIYVSADTGANQKTPQKAEMCWNLHQYQMTLLLLLSTLLPLTLPMLLIWIRNMSVLWFNPGSSDHNVMTAWRDCAVLVTWRHHCAKTSSRWLLR</sequence>
<dbReference type="GO" id="GO:0006888">
    <property type="term" value="P:endoplasmic reticulum to Golgi vesicle-mediated transport"/>
    <property type="evidence" value="ECO:0007669"/>
    <property type="project" value="TreeGrafter"/>
</dbReference>
<organism evidence="3 4">
    <name type="scientific">Olpidium bornovanus</name>
    <dbReference type="NCBI Taxonomy" id="278681"/>
    <lineage>
        <taxon>Eukaryota</taxon>
        <taxon>Fungi</taxon>
        <taxon>Fungi incertae sedis</taxon>
        <taxon>Olpidiomycota</taxon>
        <taxon>Olpidiomycotina</taxon>
        <taxon>Olpidiomycetes</taxon>
        <taxon>Olpidiales</taxon>
        <taxon>Olpidiaceae</taxon>
        <taxon>Olpidium</taxon>
    </lineage>
</organism>
<protein>
    <recommendedName>
        <fullName evidence="2">GPI inositol-deacylase transmembrane domain-containing protein</fullName>
    </recommendedName>
</protein>
<feature type="transmembrane region" description="Helical" evidence="1">
    <location>
        <begin position="296"/>
        <end position="326"/>
    </location>
</feature>
<dbReference type="Pfam" id="PF25140">
    <property type="entry name" value="PGAP1_TMD"/>
    <property type="match status" value="1"/>
</dbReference>
<proteinExistence type="predicted"/>
<dbReference type="GO" id="GO:0006505">
    <property type="term" value="P:GPI anchor metabolic process"/>
    <property type="evidence" value="ECO:0007669"/>
    <property type="project" value="TreeGrafter"/>
</dbReference>
<dbReference type="Proteomes" id="UP000673691">
    <property type="component" value="Unassembled WGS sequence"/>
</dbReference>
<dbReference type="OrthoDB" id="348976at2759"/>
<dbReference type="PANTHER" id="PTHR15495:SF7">
    <property type="entry name" value="GPI INOSITOL-DEACYLASE"/>
    <property type="match status" value="1"/>
</dbReference>
<evidence type="ECO:0000259" key="2">
    <source>
        <dbReference type="Pfam" id="PF25140"/>
    </source>
</evidence>
<accession>A0A8H7ZVQ7</accession>
<dbReference type="AlphaFoldDB" id="A0A8H7ZVQ7"/>
<evidence type="ECO:0000313" key="4">
    <source>
        <dbReference type="Proteomes" id="UP000673691"/>
    </source>
</evidence>
<dbReference type="GO" id="GO:0016020">
    <property type="term" value="C:membrane"/>
    <property type="evidence" value="ECO:0007669"/>
    <property type="project" value="GOC"/>
</dbReference>
<keyword evidence="1" id="KW-0812">Transmembrane</keyword>
<dbReference type="InterPro" id="IPR039529">
    <property type="entry name" value="PGAP1/BST1"/>
</dbReference>
<dbReference type="InterPro" id="IPR056824">
    <property type="entry name" value="PGAP1_TMD"/>
</dbReference>
<dbReference type="EMBL" id="JAEFCI010005162">
    <property type="protein sequence ID" value="KAG5460483.1"/>
    <property type="molecule type" value="Genomic_DNA"/>
</dbReference>
<gene>
    <name evidence="3" type="ORF">BJ554DRAFT_7464</name>
</gene>
<feature type="transmembrane region" description="Helical" evidence="1">
    <location>
        <begin position="233"/>
        <end position="252"/>
    </location>
</feature>
<keyword evidence="1" id="KW-1133">Transmembrane helix</keyword>
<keyword evidence="1" id="KW-0472">Membrane</keyword>
<feature type="non-terminal residue" evidence="3">
    <location>
        <position position="1"/>
    </location>
</feature>
<reference evidence="3 4" key="1">
    <citation type="journal article" name="Sci. Rep.">
        <title>Genome-scale phylogenetic analyses confirm Olpidium as the closest living zoosporic fungus to the non-flagellated, terrestrial fungi.</title>
        <authorList>
            <person name="Chang Y."/>
            <person name="Rochon D."/>
            <person name="Sekimoto S."/>
            <person name="Wang Y."/>
            <person name="Chovatia M."/>
            <person name="Sandor L."/>
            <person name="Salamov A."/>
            <person name="Grigoriev I.V."/>
            <person name="Stajich J.E."/>
            <person name="Spatafora J.W."/>
        </authorList>
    </citation>
    <scope>NUCLEOTIDE SEQUENCE [LARGE SCALE GENOMIC DNA]</scope>
    <source>
        <strain evidence="3">S191</strain>
    </source>
</reference>
<feature type="non-terminal residue" evidence="3">
    <location>
        <position position="416"/>
    </location>
</feature>